<organism evidence="1">
    <name type="scientific">bioreactor metagenome</name>
    <dbReference type="NCBI Taxonomy" id="1076179"/>
    <lineage>
        <taxon>unclassified sequences</taxon>
        <taxon>metagenomes</taxon>
        <taxon>ecological metagenomes</taxon>
    </lineage>
</organism>
<dbReference type="EMBL" id="VSSQ01085411">
    <property type="protein sequence ID" value="MPN33081.1"/>
    <property type="molecule type" value="Genomic_DNA"/>
</dbReference>
<protein>
    <submittedName>
        <fullName evidence="1">Uncharacterized protein</fullName>
    </submittedName>
</protein>
<dbReference type="AlphaFoldDB" id="A0A645H235"/>
<name>A0A645H235_9ZZZZ</name>
<proteinExistence type="predicted"/>
<comment type="caution">
    <text evidence="1">The sequence shown here is derived from an EMBL/GenBank/DDBJ whole genome shotgun (WGS) entry which is preliminary data.</text>
</comment>
<accession>A0A645H235</accession>
<reference evidence="1" key="1">
    <citation type="submission" date="2019-08" db="EMBL/GenBank/DDBJ databases">
        <authorList>
            <person name="Kucharzyk K."/>
            <person name="Murdoch R.W."/>
            <person name="Higgins S."/>
            <person name="Loffler F."/>
        </authorList>
    </citation>
    <scope>NUCLEOTIDE SEQUENCE</scope>
</reference>
<sequence>MKYEDLITLKENLEILADERDPKTGNKVDDTILKSTFNKRILTDATSIIEKLLKLDFNPTSIDRRKKYAFCMSDEDKEKISISEVPIPISMFAHRINEYVDEKIMKKIEASQITAWLLSQGYLSEVTSEDGRNFKILTEKSASIGITSEKRTSEAGRVYDVNLYNKIGQKFIIEHLQNITNNEITIL</sequence>
<evidence type="ECO:0000313" key="1">
    <source>
        <dbReference type="EMBL" id="MPN33081.1"/>
    </source>
</evidence>
<gene>
    <name evidence="1" type="ORF">SDC9_180564</name>
</gene>